<dbReference type="AlphaFoldDB" id="A0A8K0CMZ9"/>
<dbReference type="EMBL" id="VTPC01075969">
    <property type="protein sequence ID" value="KAF2888576.1"/>
    <property type="molecule type" value="Genomic_DNA"/>
</dbReference>
<evidence type="ECO:0000313" key="2">
    <source>
        <dbReference type="Proteomes" id="UP000801492"/>
    </source>
</evidence>
<gene>
    <name evidence="1" type="ORF">ILUMI_17597</name>
</gene>
<proteinExistence type="predicted"/>
<keyword evidence="2" id="KW-1185">Reference proteome</keyword>
<dbReference type="Proteomes" id="UP000801492">
    <property type="component" value="Unassembled WGS sequence"/>
</dbReference>
<organism evidence="1 2">
    <name type="scientific">Ignelater luminosus</name>
    <name type="common">Cucubano</name>
    <name type="synonym">Pyrophorus luminosus</name>
    <dbReference type="NCBI Taxonomy" id="2038154"/>
    <lineage>
        <taxon>Eukaryota</taxon>
        <taxon>Metazoa</taxon>
        <taxon>Ecdysozoa</taxon>
        <taxon>Arthropoda</taxon>
        <taxon>Hexapoda</taxon>
        <taxon>Insecta</taxon>
        <taxon>Pterygota</taxon>
        <taxon>Neoptera</taxon>
        <taxon>Endopterygota</taxon>
        <taxon>Coleoptera</taxon>
        <taxon>Polyphaga</taxon>
        <taxon>Elateriformia</taxon>
        <taxon>Elateroidea</taxon>
        <taxon>Elateridae</taxon>
        <taxon>Agrypninae</taxon>
        <taxon>Pyrophorini</taxon>
        <taxon>Ignelater</taxon>
    </lineage>
</organism>
<name>A0A8K0CMZ9_IGNLU</name>
<protein>
    <submittedName>
        <fullName evidence="1">Uncharacterized protein</fullName>
    </submittedName>
</protein>
<evidence type="ECO:0000313" key="1">
    <source>
        <dbReference type="EMBL" id="KAF2888576.1"/>
    </source>
</evidence>
<accession>A0A8K0CMZ9</accession>
<dbReference type="OrthoDB" id="7398566at2759"/>
<comment type="caution">
    <text evidence="1">The sequence shown here is derived from an EMBL/GenBank/DDBJ whole genome shotgun (WGS) entry which is preliminary data.</text>
</comment>
<reference evidence="1" key="1">
    <citation type="submission" date="2019-08" db="EMBL/GenBank/DDBJ databases">
        <title>The genome of the North American firefly Photinus pyralis.</title>
        <authorList>
            <consortium name="Photinus pyralis genome working group"/>
            <person name="Fallon T.R."/>
            <person name="Sander Lower S.E."/>
            <person name="Weng J.-K."/>
        </authorList>
    </citation>
    <scope>NUCLEOTIDE SEQUENCE</scope>
    <source>
        <strain evidence="1">TRF0915ILg1</strain>
        <tissue evidence="1">Whole body</tissue>
    </source>
</reference>
<sequence>MPTNNSEDELADKTHEDIACAKKDDNTQYTIVTDDFNAKIDKRQHHDTEYVGNFGLRKLAQAKILPTVDFIRSQQEQFEKELGKKLGILTSHENKTIDELAENNNQDIRNVTKKMGSRIKTQKKGIN</sequence>